<evidence type="ECO:0000313" key="4">
    <source>
        <dbReference type="Proteomes" id="UP001189429"/>
    </source>
</evidence>
<feature type="compositionally biased region" description="Basic residues" evidence="2">
    <location>
        <begin position="127"/>
        <end position="157"/>
    </location>
</feature>
<name>A0ABN9TU58_9DINO</name>
<keyword evidence="1" id="KW-0694">RNA-binding</keyword>
<evidence type="ECO:0000313" key="3">
    <source>
        <dbReference type="EMBL" id="CAK0849770.1"/>
    </source>
</evidence>
<proteinExistence type="predicted"/>
<dbReference type="Gene3D" id="3.30.1370.10">
    <property type="entry name" value="K Homology domain, type 1"/>
    <property type="match status" value="1"/>
</dbReference>
<keyword evidence="4" id="KW-1185">Reference proteome</keyword>
<feature type="compositionally biased region" description="Basic and acidic residues" evidence="2">
    <location>
        <begin position="106"/>
        <end position="126"/>
    </location>
</feature>
<dbReference type="Proteomes" id="UP001189429">
    <property type="component" value="Unassembled WGS sequence"/>
</dbReference>
<reference evidence="3" key="1">
    <citation type="submission" date="2023-10" db="EMBL/GenBank/DDBJ databases">
        <authorList>
            <person name="Chen Y."/>
            <person name="Shah S."/>
            <person name="Dougan E. K."/>
            <person name="Thang M."/>
            <person name="Chan C."/>
        </authorList>
    </citation>
    <scope>NUCLEOTIDE SEQUENCE [LARGE SCALE GENOMIC DNA]</scope>
</reference>
<sequence length="157" mass="18282">MAGTKKERKRCKEFIEWLLHQRRGTPTVSDVADRDDCTEMHIPDNCKGWVTGNRGSELRRVEEETGTYMFMALDRRGEERLLIFSADEGTKMGTGGRMHAERLINEMVQDKLREDGNRGGRSDSRSRSRRRSPSGRRGNSRRRSPSRRRGRSDSRRR</sequence>
<protein>
    <submittedName>
        <fullName evidence="3">Uncharacterized protein</fullName>
    </submittedName>
</protein>
<gene>
    <name evidence="3" type="ORF">PCOR1329_LOCUS42371</name>
</gene>
<evidence type="ECO:0000256" key="2">
    <source>
        <dbReference type="SAM" id="MobiDB-lite"/>
    </source>
</evidence>
<dbReference type="EMBL" id="CAUYUJ010015089">
    <property type="protein sequence ID" value="CAK0849770.1"/>
    <property type="molecule type" value="Genomic_DNA"/>
</dbReference>
<dbReference type="SUPFAM" id="SSF54791">
    <property type="entry name" value="Eukaryotic type KH-domain (KH-domain type I)"/>
    <property type="match status" value="1"/>
</dbReference>
<dbReference type="InterPro" id="IPR036612">
    <property type="entry name" value="KH_dom_type_1_sf"/>
</dbReference>
<evidence type="ECO:0000256" key="1">
    <source>
        <dbReference type="PROSITE-ProRule" id="PRU00117"/>
    </source>
</evidence>
<dbReference type="PROSITE" id="PS50084">
    <property type="entry name" value="KH_TYPE_1"/>
    <property type="match status" value="1"/>
</dbReference>
<accession>A0ABN9TU58</accession>
<comment type="caution">
    <text evidence="3">The sequence shown here is derived from an EMBL/GenBank/DDBJ whole genome shotgun (WGS) entry which is preliminary data.</text>
</comment>
<organism evidence="3 4">
    <name type="scientific">Prorocentrum cordatum</name>
    <dbReference type="NCBI Taxonomy" id="2364126"/>
    <lineage>
        <taxon>Eukaryota</taxon>
        <taxon>Sar</taxon>
        <taxon>Alveolata</taxon>
        <taxon>Dinophyceae</taxon>
        <taxon>Prorocentrales</taxon>
        <taxon>Prorocentraceae</taxon>
        <taxon>Prorocentrum</taxon>
    </lineage>
</organism>
<feature type="region of interest" description="Disordered" evidence="2">
    <location>
        <begin position="106"/>
        <end position="157"/>
    </location>
</feature>